<dbReference type="Pfam" id="PF01464">
    <property type="entry name" value="SLT"/>
    <property type="match status" value="1"/>
</dbReference>
<dbReference type="InterPro" id="IPR000189">
    <property type="entry name" value="Transglyc_AS"/>
</dbReference>
<dbReference type="SUPFAM" id="SSF53955">
    <property type="entry name" value="Lysozyme-like"/>
    <property type="match status" value="1"/>
</dbReference>
<dbReference type="PANTHER" id="PTHR33734">
    <property type="entry name" value="LYSM DOMAIN-CONTAINING GPI-ANCHORED PROTEIN 2"/>
    <property type="match status" value="1"/>
</dbReference>
<dbReference type="AlphaFoldDB" id="A0A3B0WT68"/>
<dbReference type="GO" id="GO:0016020">
    <property type="term" value="C:membrane"/>
    <property type="evidence" value="ECO:0007669"/>
    <property type="project" value="InterPro"/>
</dbReference>
<dbReference type="PROSITE" id="PS51782">
    <property type="entry name" value="LYSM"/>
    <property type="match status" value="3"/>
</dbReference>
<accession>A0A3B0WT68</accession>
<feature type="domain" description="LysM" evidence="1">
    <location>
        <begin position="374"/>
        <end position="417"/>
    </location>
</feature>
<name>A0A3B0WT68_9ZZZZ</name>
<dbReference type="CDD" id="cd16894">
    <property type="entry name" value="MltD-like"/>
    <property type="match status" value="1"/>
</dbReference>
<dbReference type="SMART" id="SM00257">
    <property type="entry name" value="LysM"/>
    <property type="match status" value="3"/>
</dbReference>
<proteinExistence type="predicted"/>
<dbReference type="GO" id="GO:0008932">
    <property type="term" value="F:lytic endotransglycosylase activity"/>
    <property type="evidence" value="ECO:0007669"/>
    <property type="project" value="TreeGrafter"/>
</dbReference>
<dbReference type="Gene3D" id="1.10.530.10">
    <property type="match status" value="1"/>
</dbReference>
<dbReference type="SUPFAM" id="SSF54106">
    <property type="entry name" value="LysM domain"/>
    <property type="match status" value="3"/>
</dbReference>
<dbReference type="Gene3D" id="3.10.350.10">
    <property type="entry name" value="LysM domain"/>
    <property type="match status" value="3"/>
</dbReference>
<dbReference type="Pfam" id="PF01476">
    <property type="entry name" value="LysM"/>
    <property type="match status" value="3"/>
</dbReference>
<reference evidence="2" key="1">
    <citation type="submission" date="2018-06" db="EMBL/GenBank/DDBJ databases">
        <authorList>
            <person name="Zhirakovskaya E."/>
        </authorList>
    </citation>
    <scope>NUCLEOTIDE SEQUENCE</scope>
</reference>
<organism evidence="2">
    <name type="scientific">hydrothermal vent metagenome</name>
    <dbReference type="NCBI Taxonomy" id="652676"/>
    <lineage>
        <taxon>unclassified sequences</taxon>
        <taxon>metagenomes</taxon>
        <taxon>ecological metagenomes</taxon>
    </lineage>
</organism>
<dbReference type="PROSITE" id="PS00922">
    <property type="entry name" value="TRANSGLYCOSYLASE"/>
    <property type="match status" value="1"/>
</dbReference>
<dbReference type="EMBL" id="UOFB01000164">
    <property type="protein sequence ID" value="VAW46884.1"/>
    <property type="molecule type" value="Genomic_DNA"/>
</dbReference>
<dbReference type="InterPro" id="IPR023346">
    <property type="entry name" value="Lysozyme-like_dom_sf"/>
</dbReference>
<feature type="domain" description="LysM" evidence="1">
    <location>
        <begin position="446"/>
        <end position="490"/>
    </location>
</feature>
<feature type="domain" description="LysM" evidence="1">
    <location>
        <begin position="503"/>
        <end position="547"/>
    </location>
</feature>
<dbReference type="PANTHER" id="PTHR33734:SF22">
    <property type="entry name" value="MEMBRANE-BOUND LYTIC MUREIN TRANSGLYCOSYLASE D"/>
    <property type="match status" value="1"/>
</dbReference>
<dbReference type="CDD" id="cd00118">
    <property type="entry name" value="LysM"/>
    <property type="match status" value="3"/>
</dbReference>
<evidence type="ECO:0000259" key="1">
    <source>
        <dbReference type="PROSITE" id="PS51782"/>
    </source>
</evidence>
<sequence>MKNKTQHSKIPFSLAGLSLLFSTFFLSGCIALPFVTYEPSKQNRPTENSKYSFTPSLVIPPSSPLYVSHKAAQKTPDVTSEEQHKSDINRTFHPIIWQEMQHQFNLSIDHLGKYDQHIDSFRKKPNYLKVVTQNAKPYLHYILTQIQLRDMPYEIALLPIIESGFKPTARSNKEAGGLWQFIPSTGRLYGLEQNWWYDGRQDVIKSTQAALDYLQSLYRINNNDWLLALASYNAGPGNVRRAIRKYHKKQPQQKAQPNYWDIQPYLPKETQNYVPQLLAVSHVINHSDLFNIELEPIDNVPFFAAVPLPKQIHLKKAIQLSQVSETTFNQLNAGYLSQITPPNGEYHILLPLDKVDSFQQLIASNKALFNIQWQKHKIKRGESLGLIAQHYKTSQKEIKKLNNLKSHRIRAGKTLLIPIPNRAETTKTTLLAKTTTKQKKKVTTKKTHKVRSGDSLWRIARAYNTNVKSIRRWNNLSPSMPLKPGMKLTIWQNKPTSKTAAFARYKIQSGDSLWKIARKNSISTSTLAKYNKLSIKAYLKPGQLLKIPI</sequence>
<evidence type="ECO:0000313" key="2">
    <source>
        <dbReference type="EMBL" id="VAW46884.1"/>
    </source>
</evidence>
<dbReference type="InterPro" id="IPR008258">
    <property type="entry name" value="Transglycosylase_SLT_dom_1"/>
</dbReference>
<dbReference type="InterPro" id="IPR036779">
    <property type="entry name" value="LysM_dom_sf"/>
</dbReference>
<dbReference type="GO" id="GO:0000270">
    <property type="term" value="P:peptidoglycan metabolic process"/>
    <property type="evidence" value="ECO:0007669"/>
    <property type="project" value="InterPro"/>
</dbReference>
<dbReference type="PROSITE" id="PS51257">
    <property type="entry name" value="PROKAR_LIPOPROTEIN"/>
    <property type="match status" value="1"/>
</dbReference>
<protein>
    <submittedName>
        <fullName evidence="2">Membrane-bound lytic murein transglycosylase D</fullName>
    </submittedName>
</protein>
<gene>
    <name evidence="2" type="ORF">MNBD_GAMMA04-623</name>
</gene>
<dbReference type="InterPro" id="IPR018392">
    <property type="entry name" value="LysM"/>
</dbReference>